<reference evidence="1" key="1">
    <citation type="submission" date="2023-10" db="EMBL/GenBank/DDBJ databases">
        <authorList>
            <person name="Rodriguez Cubillos JULIANA M."/>
            <person name="De Vega J."/>
        </authorList>
    </citation>
    <scope>NUCLEOTIDE SEQUENCE</scope>
</reference>
<keyword evidence="2" id="KW-1185">Reference proteome</keyword>
<protein>
    <submittedName>
        <fullName evidence="1">Uncharacterized protein</fullName>
    </submittedName>
</protein>
<gene>
    <name evidence="1" type="ORF">MILVUS5_LOCUS29849</name>
</gene>
<dbReference type="EMBL" id="CASHSV030000409">
    <property type="protein sequence ID" value="CAJ2664717.1"/>
    <property type="molecule type" value="Genomic_DNA"/>
</dbReference>
<evidence type="ECO:0000313" key="1">
    <source>
        <dbReference type="EMBL" id="CAJ2664717.1"/>
    </source>
</evidence>
<name>A0ACB0L5L5_TRIPR</name>
<evidence type="ECO:0000313" key="2">
    <source>
        <dbReference type="Proteomes" id="UP001177021"/>
    </source>
</evidence>
<sequence length="974" mass="111804">MAEQIPYAVAASLVIRLASAAFREFGRINGVMDELERLKNTVESVRAVLLDAEEKQQRNHAVEIWIRRLKDDVLHPADNLLDEFVIEDMRHKMIESHKNKVRQVLHSLSPNGIAFRLKMAHEIEKIQKKLNDVVKDMSGLNLNTNVVVEQSNTLRRETSSFVSQSDIIGREDNKNEMISLLRQSHENQHISVVAIVGFGGLGKTALAQLVYNDGEIKNIFEKIMWVCVSDNFDVKIIVQNMLESLTQSNIDGTLSLDNLQKLFRKELTGKRYLLVLDDVWNENFEKWDHLRSYLMCGAQGSKILVTTRDKAVAQTMGVSDPYVLNGLNQEESWGLLKKITFPHGTIEVDRSLESIGKEIAKKCSGVPLAIRTLGGLLQGKSEEREWTDVLQGAFWKSCEVEGSIMPVLKRSYQNLSPQLRQCFSYCSLYPKDWIIQKDELIHLWMAQGYFECSGGKKLMEDIGEEFVNIFLMKSFFQDAQLEHGNIYCFKMHDLIHDLAIKVAGNDCCYLESETKRLVGSPMHVMLKSDDIGLLNSVDESRMRTLILLSDDDWIMNEKELSIILKFKYLRVLKLLHCSLSKSCDSIAKLKHLRYIELWNCKGLGSLSKSISNHVCLQTLIWNVGDKSKFSTEDISKLINLRHFDIGSLKVVLQKKTASRFGKLGVGGQYNSTNFSNFFLSLTNIVRIYLKGCHGLKYLPPMERLPFLKSVTIRDLHELEVIYYEEPLLSESFFPSLEELTIIRCHELRGWSRMRDDVNDDDDISSQSYHLSFPRLSVLEIRFCSKLTHMPTFPKLDKRLILIEARVEPLETTLKMVGSKCSIELPPLSMLKYLEIGGDDLDVKKLPKNCLQNLISLEELFLSRLPSQTIQEIEILFMDYLNYLPSLQYIMFRFCHDLKALPDWICTLPSLQYIDIESCENLDSLPEGMPRLAKLQTLNILECSLLIDECKTRTSATWPKIAHIPNIILKRDWRV</sequence>
<comment type="caution">
    <text evidence="1">The sequence shown here is derived from an EMBL/GenBank/DDBJ whole genome shotgun (WGS) entry which is preliminary data.</text>
</comment>
<dbReference type="Proteomes" id="UP001177021">
    <property type="component" value="Unassembled WGS sequence"/>
</dbReference>
<proteinExistence type="predicted"/>
<accession>A0ACB0L5L5</accession>
<organism evidence="1 2">
    <name type="scientific">Trifolium pratense</name>
    <name type="common">Red clover</name>
    <dbReference type="NCBI Taxonomy" id="57577"/>
    <lineage>
        <taxon>Eukaryota</taxon>
        <taxon>Viridiplantae</taxon>
        <taxon>Streptophyta</taxon>
        <taxon>Embryophyta</taxon>
        <taxon>Tracheophyta</taxon>
        <taxon>Spermatophyta</taxon>
        <taxon>Magnoliopsida</taxon>
        <taxon>eudicotyledons</taxon>
        <taxon>Gunneridae</taxon>
        <taxon>Pentapetalae</taxon>
        <taxon>rosids</taxon>
        <taxon>fabids</taxon>
        <taxon>Fabales</taxon>
        <taxon>Fabaceae</taxon>
        <taxon>Papilionoideae</taxon>
        <taxon>50 kb inversion clade</taxon>
        <taxon>NPAAA clade</taxon>
        <taxon>Hologalegina</taxon>
        <taxon>IRL clade</taxon>
        <taxon>Trifolieae</taxon>
        <taxon>Trifolium</taxon>
    </lineage>
</organism>